<feature type="domain" description="Chorismate mutase" evidence="2">
    <location>
        <begin position="4"/>
        <end position="95"/>
    </location>
</feature>
<dbReference type="PROSITE" id="PS51168">
    <property type="entry name" value="CHORISMATE_MUT_2"/>
    <property type="match status" value="1"/>
</dbReference>
<sequence>MDKSRALKLLQDSRERIDSIDEEILSLISKRTALSRDIIKAKIFLDMDIHDPKREENIQKKAKNIARKNNIDEEGLRQIMKILTDLNKKEQEEILRRKNNGKY</sequence>
<reference evidence="3" key="1">
    <citation type="submission" date="2020-07" db="EMBL/GenBank/DDBJ databases">
        <title>Methanobacterium. sp. MethCan genome.</title>
        <authorList>
            <person name="Postec A."/>
            <person name="Quemeneur M."/>
        </authorList>
    </citation>
    <scope>NUCLEOTIDE SEQUENCE</scope>
    <source>
        <strain evidence="3">MethCAN</strain>
    </source>
</reference>
<dbReference type="GO" id="GO:0046417">
    <property type="term" value="P:chorismate metabolic process"/>
    <property type="evidence" value="ECO:0007669"/>
    <property type="project" value="InterPro"/>
</dbReference>
<dbReference type="GeneID" id="64819768"/>
<dbReference type="InterPro" id="IPR036263">
    <property type="entry name" value="Chorismate_II_sf"/>
</dbReference>
<dbReference type="EMBL" id="CP058560">
    <property type="protein sequence ID" value="QUH22874.1"/>
    <property type="molecule type" value="Genomic_DNA"/>
</dbReference>
<evidence type="ECO:0000259" key="2">
    <source>
        <dbReference type="PROSITE" id="PS51168"/>
    </source>
</evidence>
<evidence type="ECO:0000313" key="3">
    <source>
        <dbReference type="EMBL" id="QUH22874.1"/>
    </source>
</evidence>
<dbReference type="AlphaFoldDB" id="A0A8T8K389"/>
<dbReference type="OrthoDB" id="74728at2157"/>
<dbReference type="InterPro" id="IPR036979">
    <property type="entry name" value="CM_dom_sf"/>
</dbReference>
<protein>
    <submittedName>
        <fullName evidence="3">Chorismate mutase</fullName>
    </submittedName>
</protein>
<dbReference type="Proteomes" id="UP000681041">
    <property type="component" value="Chromosome"/>
</dbReference>
<accession>A0A8T8K389</accession>
<evidence type="ECO:0000256" key="1">
    <source>
        <dbReference type="ARBA" id="ARBA00023235"/>
    </source>
</evidence>
<dbReference type="SMART" id="SM00830">
    <property type="entry name" value="CM_2"/>
    <property type="match status" value="1"/>
</dbReference>
<dbReference type="RefSeq" id="WP_211533819.1">
    <property type="nucleotide sequence ID" value="NZ_CP058560.1"/>
</dbReference>
<dbReference type="Pfam" id="PF01817">
    <property type="entry name" value="CM_2"/>
    <property type="match status" value="1"/>
</dbReference>
<keyword evidence="4" id="KW-1185">Reference proteome</keyword>
<dbReference type="InterPro" id="IPR002701">
    <property type="entry name" value="CM_II_prokaryot"/>
</dbReference>
<dbReference type="NCBIfam" id="NF004925">
    <property type="entry name" value="PRK06285.1"/>
    <property type="match status" value="1"/>
</dbReference>
<dbReference type="PANTHER" id="PTHR38041">
    <property type="entry name" value="CHORISMATE MUTASE"/>
    <property type="match status" value="1"/>
</dbReference>
<dbReference type="KEGG" id="meme:HYG87_03345"/>
<proteinExistence type="predicted"/>
<keyword evidence="1" id="KW-0413">Isomerase</keyword>
<dbReference type="InterPro" id="IPR051331">
    <property type="entry name" value="Chorismate_mutase-related"/>
</dbReference>
<gene>
    <name evidence="3" type="ORF">HYG87_03345</name>
</gene>
<evidence type="ECO:0000313" key="4">
    <source>
        <dbReference type="Proteomes" id="UP000681041"/>
    </source>
</evidence>
<dbReference type="GO" id="GO:0009697">
    <property type="term" value="P:salicylic acid biosynthetic process"/>
    <property type="evidence" value="ECO:0007669"/>
    <property type="project" value="TreeGrafter"/>
</dbReference>
<name>A0A8T8K389_9EURY</name>
<dbReference type="PANTHER" id="PTHR38041:SF1">
    <property type="entry name" value="CHORISMATE MUTASE"/>
    <property type="match status" value="1"/>
</dbReference>
<organism evidence="3 4">
    <name type="scientific">Methanobacterium alkalithermotolerans</name>
    <dbReference type="NCBI Taxonomy" id="2731220"/>
    <lineage>
        <taxon>Archaea</taxon>
        <taxon>Methanobacteriati</taxon>
        <taxon>Methanobacteriota</taxon>
        <taxon>Methanomada group</taxon>
        <taxon>Methanobacteria</taxon>
        <taxon>Methanobacteriales</taxon>
        <taxon>Methanobacteriaceae</taxon>
        <taxon>Methanobacterium</taxon>
    </lineage>
</organism>
<dbReference type="Gene3D" id="1.20.59.10">
    <property type="entry name" value="Chorismate mutase"/>
    <property type="match status" value="1"/>
</dbReference>
<dbReference type="SUPFAM" id="SSF48600">
    <property type="entry name" value="Chorismate mutase II"/>
    <property type="match status" value="1"/>
</dbReference>
<dbReference type="GO" id="GO:0004106">
    <property type="term" value="F:chorismate mutase activity"/>
    <property type="evidence" value="ECO:0007669"/>
    <property type="project" value="InterPro"/>
</dbReference>